<proteinExistence type="predicted"/>
<dbReference type="RefSeq" id="WP_165341472.1">
    <property type="nucleotide sequence ID" value="NZ_JAAKZX010000074.1"/>
</dbReference>
<dbReference type="Proteomes" id="UP001518140">
    <property type="component" value="Unassembled WGS sequence"/>
</dbReference>
<evidence type="ECO:0000313" key="2">
    <source>
        <dbReference type="EMBL" id="NGO44897.1"/>
    </source>
</evidence>
<dbReference type="EMBL" id="JAAKZX010000074">
    <property type="protein sequence ID" value="NGO44897.1"/>
    <property type="molecule type" value="Genomic_DNA"/>
</dbReference>
<comment type="caution">
    <text evidence="2">The sequence shown here is derived from an EMBL/GenBank/DDBJ whole genome shotgun (WGS) entry which is preliminary data.</text>
</comment>
<keyword evidence="3" id="KW-1185">Reference proteome</keyword>
<evidence type="ECO:0000313" key="3">
    <source>
        <dbReference type="Proteomes" id="UP001518140"/>
    </source>
</evidence>
<feature type="region of interest" description="Disordered" evidence="1">
    <location>
        <begin position="1"/>
        <end position="73"/>
    </location>
</feature>
<name>A0ABX0E103_9ACTN</name>
<sequence length="73" mass="8348">MRVYSLAPRHRTYVPTLGATKTGEERRRTQKNGEGRGDEERGATTMTIAKRRAFRTDRLLREDAGTEADHDDD</sequence>
<feature type="compositionally biased region" description="Basic and acidic residues" evidence="1">
    <location>
        <begin position="22"/>
        <end position="42"/>
    </location>
</feature>
<gene>
    <name evidence="2" type="ORF">G6048_22940</name>
</gene>
<feature type="compositionally biased region" description="Basic and acidic residues" evidence="1">
    <location>
        <begin position="54"/>
        <end position="73"/>
    </location>
</feature>
<accession>A0ABX0E103</accession>
<evidence type="ECO:0000256" key="1">
    <source>
        <dbReference type="SAM" id="MobiDB-lite"/>
    </source>
</evidence>
<reference evidence="2 3" key="1">
    <citation type="submission" date="2020-02" db="EMBL/GenBank/DDBJ databases">
        <title>Whole-genome analyses of novel actinobacteria.</title>
        <authorList>
            <person name="Sahin N."/>
            <person name="Tokatli A."/>
        </authorList>
    </citation>
    <scope>NUCLEOTIDE SEQUENCE [LARGE SCALE GENOMIC DNA]</scope>
    <source>
        <strain evidence="2 3">YC419</strain>
    </source>
</reference>
<organism evidence="2 3">
    <name type="scientific">Streptomyces ureilyticus</name>
    <dbReference type="NCBI Taxonomy" id="1775131"/>
    <lineage>
        <taxon>Bacteria</taxon>
        <taxon>Bacillati</taxon>
        <taxon>Actinomycetota</taxon>
        <taxon>Actinomycetes</taxon>
        <taxon>Kitasatosporales</taxon>
        <taxon>Streptomycetaceae</taxon>
        <taxon>Streptomyces</taxon>
    </lineage>
</organism>
<protein>
    <submittedName>
        <fullName evidence="2">Uncharacterized protein</fullName>
    </submittedName>
</protein>